<dbReference type="RefSeq" id="WP_352011042.1">
    <property type="nucleotide sequence ID" value="NZ_JBHSBC010000004.1"/>
</dbReference>
<dbReference type="GO" id="GO:0032259">
    <property type="term" value="P:methylation"/>
    <property type="evidence" value="ECO:0007669"/>
    <property type="project" value="UniProtKB-KW"/>
</dbReference>
<evidence type="ECO:0000313" key="7">
    <source>
        <dbReference type="Proteomes" id="UP001595698"/>
    </source>
</evidence>
<feature type="domain" description="O-methyltransferase C-terminal" evidence="4">
    <location>
        <begin position="117"/>
        <end position="324"/>
    </location>
</feature>
<reference evidence="7" key="1">
    <citation type="journal article" date="2019" name="Int. J. Syst. Evol. Microbiol.">
        <title>The Global Catalogue of Microorganisms (GCM) 10K type strain sequencing project: providing services to taxonomists for standard genome sequencing and annotation.</title>
        <authorList>
            <consortium name="The Broad Institute Genomics Platform"/>
            <consortium name="The Broad Institute Genome Sequencing Center for Infectious Disease"/>
            <person name="Wu L."/>
            <person name="Ma J."/>
        </authorList>
    </citation>
    <scope>NUCLEOTIDE SEQUENCE [LARGE SCALE GENOMIC DNA]</scope>
    <source>
        <strain evidence="7">TBRC 7912</strain>
    </source>
</reference>
<evidence type="ECO:0000256" key="3">
    <source>
        <dbReference type="ARBA" id="ARBA00022691"/>
    </source>
</evidence>
<dbReference type="InterPro" id="IPR001077">
    <property type="entry name" value="COMT_C"/>
</dbReference>
<accession>A0ABV8EX13</accession>
<proteinExistence type="predicted"/>
<dbReference type="PROSITE" id="PS51683">
    <property type="entry name" value="SAM_OMT_II"/>
    <property type="match status" value="1"/>
</dbReference>
<dbReference type="GO" id="GO:0008168">
    <property type="term" value="F:methyltransferase activity"/>
    <property type="evidence" value="ECO:0007669"/>
    <property type="project" value="UniProtKB-KW"/>
</dbReference>
<dbReference type="InterPro" id="IPR036390">
    <property type="entry name" value="WH_DNA-bd_sf"/>
</dbReference>
<evidence type="ECO:0000313" key="6">
    <source>
        <dbReference type="EMBL" id="MFC3979720.1"/>
    </source>
</evidence>
<evidence type="ECO:0000259" key="4">
    <source>
        <dbReference type="Pfam" id="PF00891"/>
    </source>
</evidence>
<dbReference type="PANTHER" id="PTHR43712:SF2">
    <property type="entry name" value="O-METHYLTRANSFERASE CICE"/>
    <property type="match status" value="1"/>
</dbReference>
<dbReference type="EMBL" id="JBHSBC010000004">
    <property type="protein sequence ID" value="MFC3979720.1"/>
    <property type="molecule type" value="Genomic_DNA"/>
</dbReference>
<dbReference type="InterPro" id="IPR012967">
    <property type="entry name" value="COMT_dimerisation"/>
</dbReference>
<keyword evidence="3" id="KW-0949">S-adenosyl-L-methionine</keyword>
<feature type="domain" description="O-methyltransferase dimerisation" evidence="5">
    <location>
        <begin position="20"/>
        <end position="95"/>
    </location>
</feature>
<evidence type="ECO:0000259" key="5">
    <source>
        <dbReference type="Pfam" id="PF08100"/>
    </source>
</evidence>
<dbReference type="Proteomes" id="UP001595698">
    <property type="component" value="Unassembled WGS sequence"/>
</dbReference>
<keyword evidence="1 6" id="KW-0489">Methyltransferase</keyword>
<gene>
    <name evidence="6" type="ORF">ACFOYY_06300</name>
</gene>
<organism evidence="6 7">
    <name type="scientific">Streptosporangium jomthongense</name>
    <dbReference type="NCBI Taxonomy" id="1193683"/>
    <lineage>
        <taxon>Bacteria</taxon>
        <taxon>Bacillati</taxon>
        <taxon>Actinomycetota</taxon>
        <taxon>Actinomycetes</taxon>
        <taxon>Streptosporangiales</taxon>
        <taxon>Streptosporangiaceae</taxon>
        <taxon>Streptosporangium</taxon>
    </lineage>
</organism>
<dbReference type="SUPFAM" id="SSF46785">
    <property type="entry name" value="Winged helix' DNA-binding domain"/>
    <property type="match status" value="1"/>
</dbReference>
<dbReference type="SUPFAM" id="SSF53335">
    <property type="entry name" value="S-adenosyl-L-methionine-dependent methyltransferases"/>
    <property type="match status" value="1"/>
</dbReference>
<name>A0ABV8EX13_9ACTN</name>
<dbReference type="Gene3D" id="3.40.50.150">
    <property type="entry name" value="Vaccinia Virus protein VP39"/>
    <property type="match status" value="1"/>
</dbReference>
<keyword evidence="2" id="KW-0808">Transferase</keyword>
<dbReference type="Gene3D" id="1.10.10.10">
    <property type="entry name" value="Winged helix-like DNA-binding domain superfamily/Winged helix DNA-binding domain"/>
    <property type="match status" value="1"/>
</dbReference>
<dbReference type="Pfam" id="PF08100">
    <property type="entry name" value="Dimerisation"/>
    <property type="match status" value="1"/>
</dbReference>
<sequence length="345" mass="37389">MGDQRVPAPGEPAVDHVMGMLAGYWQARILITAVNSDLFGALSGSSATAEELCGRLGYRMPGAGGFLLALAGLGLLETTDEGRFRNSAVADRYLVRGRPEYVGGYVLFCDRELNPAWDGLAEALRTGAPQNRAALEGNPYDTLYEDGEVTNFFLESMDMFNTPLSRRMGELDWSGYGSFVDVGGARGNLAHHLVSAHPRLRGTVFDLPQLEPAFSAYMRELGGQEAVSFHGGDFFTDPLPRADVLIFGHVLHNWGVEARLDLLRKAYEAVHPGGAVIVYDPMVGNGTPPLYATLASLSMLVWSRGGGEYTVGECHAWLKEAGFRPETVGPEDTPDDVLVVGHKER</sequence>
<keyword evidence="7" id="KW-1185">Reference proteome</keyword>
<dbReference type="InterPro" id="IPR016461">
    <property type="entry name" value="COMT-like"/>
</dbReference>
<dbReference type="CDD" id="cd02440">
    <property type="entry name" value="AdoMet_MTases"/>
    <property type="match status" value="1"/>
</dbReference>
<protein>
    <submittedName>
        <fullName evidence="6">Methyltransferase</fullName>
    </submittedName>
</protein>
<dbReference type="InterPro" id="IPR029063">
    <property type="entry name" value="SAM-dependent_MTases_sf"/>
</dbReference>
<dbReference type="InterPro" id="IPR036388">
    <property type="entry name" value="WH-like_DNA-bd_sf"/>
</dbReference>
<evidence type="ECO:0000256" key="1">
    <source>
        <dbReference type="ARBA" id="ARBA00022603"/>
    </source>
</evidence>
<dbReference type="PANTHER" id="PTHR43712">
    <property type="entry name" value="PUTATIVE (AFU_ORTHOLOGUE AFUA_4G14580)-RELATED"/>
    <property type="match status" value="1"/>
</dbReference>
<evidence type="ECO:0000256" key="2">
    <source>
        <dbReference type="ARBA" id="ARBA00022679"/>
    </source>
</evidence>
<dbReference type="Pfam" id="PF00891">
    <property type="entry name" value="Methyltransf_2"/>
    <property type="match status" value="1"/>
</dbReference>
<comment type="caution">
    <text evidence="6">The sequence shown here is derived from an EMBL/GenBank/DDBJ whole genome shotgun (WGS) entry which is preliminary data.</text>
</comment>